<organism evidence="1 2">
    <name type="scientific">Microvirga aerilata</name>
    <dbReference type="NCBI Taxonomy" id="670292"/>
    <lineage>
        <taxon>Bacteria</taxon>
        <taxon>Pseudomonadati</taxon>
        <taxon>Pseudomonadota</taxon>
        <taxon>Alphaproteobacteria</taxon>
        <taxon>Hyphomicrobiales</taxon>
        <taxon>Methylobacteriaceae</taxon>
        <taxon>Microvirga</taxon>
    </lineage>
</organism>
<dbReference type="RefSeq" id="WP_202065284.1">
    <property type="nucleotide sequence ID" value="NZ_JAEQMY010000111.1"/>
</dbReference>
<dbReference type="Proteomes" id="UP000605848">
    <property type="component" value="Unassembled WGS sequence"/>
</dbReference>
<sequence length="241" mass="25864">MTELDNELKSADKAASEYINIFIDESIHDRGNLIVIAAVFRADNLQELVGDALLECGFDSARDEFKSSVKMAGNPAAQRLRDRLKHILGTCKIAVAICPVSERAAVVEHAGRLLSGLNGEALEPPATVYFDGGMKRALLELPEGITPIHGCDSKWIAGIQVADCAAYLVSMMLLAELGIVTKTVPASTVYPGDEGEIELAWTLWAAVRYALSSGNPVGGYDEDGWCEPLMHPFGLLVSDGC</sequence>
<keyword evidence="2" id="KW-1185">Reference proteome</keyword>
<gene>
    <name evidence="1" type="ORF">JKG68_28100</name>
</gene>
<evidence type="ECO:0000313" key="1">
    <source>
        <dbReference type="EMBL" id="MBL0407773.1"/>
    </source>
</evidence>
<comment type="caution">
    <text evidence="1">The sequence shown here is derived from an EMBL/GenBank/DDBJ whole genome shotgun (WGS) entry which is preliminary data.</text>
</comment>
<protein>
    <submittedName>
        <fullName evidence="1">DUF3800 domain-containing protein</fullName>
    </submittedName>
</protein>
<dbReference type="AlphaFoldDB" id="A0A937CZ42"/>
<reference evidence="1" key="1">
    <citation type="submission" date="2021-01" db="EMBL/GenBank/DDBJ databases">
        <title>Microvirga sp.</title>
        <authorList>
            <person name="Kim M.K."/>
        </authorList>
    </citation>
    <scope>NUCLEOTIDE SEQUENCE</scope>
    <source>
        <strain evidence="1">5420S-16</strain>
    </source>
</reference>
<accession>A0A937CZ42</accession>
<dbReference type="EMBL" id="JAEQMY010000111">
    <property type="protein sequence ID" value="MBL0407773.1"/>
    <property type="molecule type" value="Genomic_DNA"/>
</dbReference>
<evidence type="ECO:0000313" key="2">
    <source>
        <dbReference type="Proteomes" id="UP000605848"/>
    </source>
</evidence>
<name>A0A937CZ42_9HYPH</name>
<dbReference type="Pfam" id="PF12686">
    <property type="entry name" value="DUF3800"/>
    <property type="match status" value="1"/>
</dbReference>
<proteinExistence type="predicted"/>
<dbReference type="InterPro" id="IPR024524">
    <property type="entry name" value="DUF3800"/>
</dbReference>